<sequence length="332" mass="34707">MKLTGLGAHAAFYIGGELIDENNATISILYDQLTNSYTITGLSQDNLDKLGFVQAASALTDQDSSTAGTQIRVEAWTVESATGAESQHVTDTLTLAVTPTTATTGNDTFIWSGSNINGRAGSDTVALRFGEDLSGDDLKQHLKNIEIIDLGIHGTNAITDLTPDDVQAITDANHILTIKGTSEDMLSLSGNWVLQSDGSYTGTGESGTTVTLKLDGGVTIEGHEDAVASSSDHSTLFSFALAEETESFGLSSIDTQTATTPVVEQQAALSIDDVLSSDTGHDSISAILPDEHEAKPFSSDVGGGASDFVDVSSPMTAPSLEDELRSAVHYEV</sequence>
<evidence type="ECO:0000313" key="2">
    <source>
        <dbReference type="Proteomes" id="UP000704467"/>
    </source>
</evidence>
<name>A0ABX1DSW5_9HYPH</name>
<organism evidence="1 2">
    <name type="scientific">Brucella haematophila</name>
    <dbReference type="NCBI Taxonomy" id="419474"/>
    <lineage>
        <taxon>Bacteria</taxon>
        <taxon>Pseudomonadati</taxon>
        <taxon>Pseudomonadota</taxon>
        <taxon>Alphaproteobacteria</taxon>
        <taxon>Hyphomicrobiales</taxon>
        <taxon>Brucellaceae</taxon>
        <taxon>Brucella/Ochrobactrum group</taxon>
        <taxon>Brucella</taxon>
    </lineage>
</organism>
<dbReference type="EMBL" id="JAAVLN010000004">
    <property type="protein sequence ID" value="NKC05290.1"/>
    <property type="molecule type" value="Genomic_DNA"/>
</dbReference>
<gene>
    <name evidence="1" type="ORF">HED55_25395</name>
</gene>
<dbReference type="Proteomes" id="UP000704467">
    <property type="component" value="Unassembled WGS sequence"/>
</dbReference>
<keyword evidence="2" id="KW-1185">Reference proteome</keyword>
<reference evidence="1 2" key="1">
    <citation type="submission" date="2020-03" db="EMBL/GenBank/DDBJ databases">
        <title>Whole genome sequencing of clinical and environmental type strains of Ochrobactrum.</title>
        <authorList>
            <person name="Dharne M."/>
        </authorList>
    </citation>
    <scope>NUCLEOTIDE SEQUENCE [LARGE SCALE GENOMIC DNA]</scope>
    <source>
        <strain evidence="1 2">CIP 109452</strain>
    </source>
</reference>
<evidence type="ECO:0000313" key="1">
    <source>
        <dbReference type="EMBL" id="NKC05290.1"/>
    </source>
</evidence>
<proteinExistence type="predicted"/>
<comment type="caution">
    <text evidence="1">The sequence shown here is derived from an EMBL/GenBank/DDBJ whole genome shotgun (WGS) entry which is preliminary data.</text>
</comment>
<accession>A0ABX1DSW5</accession>
<protein>
    <submittedName>
        <fullName evidence="1">Uncharacterized protein</fullName>
    </submittedName>
</protein>